<dbReference type="Gene3D" id="3.40.50.200">
    <property type="entry name" value="Peptidase S8/S53 domain"/>
    <property type="match status" value="1"/>
</dbReference>
<evidence type="ECO:0000313" key="9">
    <source>
        <dbReference type="EMBL" id="GHC49353.1"/>
    </source>
</evidence>
<dbReference type="InterPro" id="IPR005546">
    <property type="entry name" value="Autotransporte_beta"/>
</dbReference>
<feature type="active site" description="Charge relay system" evidence="5">
    <location>
        <position position="111"/>
    </location>
</feature>
<dbReference type="InterPro" id="IPR036852">
    <property type="entry name" value="Peptidase_S8/S53_dom_sf"/>
</dbReference>
<feature type="chain" id="PRO_5034635355" evidence="7">
    <location>
        <begin position="28"/>
        <end position="934"/>
    </location>
</feature>
<sequence>MSNKKRSTYLRVQMALLSLALPGIAYAAPDNSLEQWRTKEYKRQPGLDMINAAKAYSLGFTGKGVTVGYLDSGIGASHPEFAGAIAGGFNFMTDTPYANGQGADNGDPSGHGSHVAGIIGARRDGTGMHGVAFDSQLFAVAYGINDGDDDDDDDDDDDGPPPTPEQMRAIQDQMLAKGWNYLAQFQLPIINSSLGLNNCRDSYDPPCHVLEYGSAQGALDAQPLIIESFKNSVQAGSLMVFATGNEAQDHPDFLAGSPHWFPELKDNWLAVTALNEDGSLASYANKCGVAAEWCLTAPGGENPGIVSVNSSGGYVYKGGTSMAAPHVAGAAALVKEAFPYFTAYHLQQTLLTTATDLGDPSIYGWGLLNVGKAVQGPGQFTRLFDVDTLGYHSTFANDISGIGGLHKRGSGSLELTGNNSYTGDTTVSGGRLAVNGTLVSAITVERKGTLGGSGTVTQVDNYGTLAPGNSVGTLTVSGDYTAHSGSVHELEVDSSGASDRLVVGGTAHIDGTLKLAGGPFRQNVAYSFLNATNGVTGQYSHIAYDMAFLSPTLVYGPSLSLTVERNDTPFSSFAYTGNQKSVAQALDTGSTQPPAAMTDLYDTVLNAQSSQVAGYMEQLQGQIHAGTTSALLSNGDLLPRTLSKQASGARNTTGQDTVLWAEVIHQQRDLDGDDNSQDVRHKVDGLFLGGDTAVGEQGWRMGASLGYLENRIKLDDRRQTSRSNSYSAALYGTQAWEMGSGSLNLLAGGAYTRHSLDSERSISVHQYETLKADYKAHSIQAFAQLGYRMPVSPRSSVEPYASVNWHQLRHGSFSESGGQAALRGDSQRQNLSTVTLGLRGTTELDLSKTTLSLSAGLGWRHAMGDTTPERQLAFAALPGSSFRISGAPIAKNAAVAELGAELKAGKSTSFGLNYQGQFGRNQDHAGSLFMKVRF</sequence>
<evidence type="ECO:0000256" key="3">
    <source>
        <dbReference type="ARBA" id="ARBA00022801"/>
    </source>
</evidence>
<dbReference type="PANTHER" id="PTHR42884:SF14">
    <property type="entry name" value="NEUROENDOCRINE CONVERTASE 1"/>
    <property type="match status" value="1"/>
</dbReference>
<proteinExistence type="inferred from homology"/>
<keyword evidence="3 5" id="KW-0378">Hydrolase</keyword>
<dbReference type="Gene3D" id="2.40.128.130">
    <property type="entry name" value="Autotransporter beta-domain"/>
    <property type="match status" value="1"/>
</dbReference>
<dbReference type="InterPro" id="IPR015500">
    <property type="entry name" value="Peptidase_S8_subtilisin-rel"/>
</dbReference>
<feature type="region of interest" description="Disordered" evidence="6">
    <location>
        <begin position="144"/>
        <end position="166"/>
    </location>
</feature>
<feature type="domain" description="Autotransporter" evidence="8">
    <location>
        <begin position="652"/>
        <end position="934"/>
    </location>
</feature>
<dbReference type="Proteomes" id="UP000608923">
    <property type="component" value="Unassembled WGS sequence"/>
</dbReference>
<protein>
    <submittedName>
        <fullName evidence="9">Outer membrane autotransporter barrel domain-containing protein</fullName>
    </submittedName>
</protein>
<evidence type="ECO:0000259" key="8">
    <source>
        <dbReference type="PROSITE" id="PS51208"/>
    </source>
</evidence>
<feature type="compositionally biased region" description="Acidic residues" evidence="6">
    <location>
        <begin position="146"/>
        <end position="159"/>
    </location>
</feature>
<dbReference type="PROSITE" id="PS51208">
    <property type="entry name" value="AUTOTRANSPORTER"/>
    <property type="match status" value="1"/>
</dbReference>
<feature type="active site" description="Charge relay system" evidence="5">
    <location>
        <position position="321"/>
    </location>
</feature>
<gene>
    <name evidence="9" type="ORF">GCM10010096_21370</name>
</gene>
<dbReference type="GO" id="GO:0004252">
    <property type="term" value="F:serine-type endopeptidase activity"/>
    <property type="evidence" value="ECO:0007669"/>
    <property type="project" value="UniProtKB-UniRule"/>
</dbReference>
<keyword evidence="4 5" id="KW-0720">Serine protease</keyword>
<organism evidence="9 10">
    <name type="scientific">Alcaligenes pakistanensis</name>
    <dbReference type="NCBI Taxonomy" id="1482717"/>
    <lineage>
        <taxon>Bacteria</taxon>
        <taxon>Pseudomonadati</taxon>
        <taxon>Pseudomonadota</taxon>
        <taxon>Betaproteobacteria</taxon>
        <taxon>Burkholderiales</taxon>
        <taxon>Alcaligenaceae</taxon>
        <taxon>Alcaligenes</taxon>
    </lineage>
</organism>
<keyword evidence="2 7" id="KW-0732">Signal</keyword>
<evidence type="ECO:0000256" key="2">
    <source>
        <dbReference type="ARBA" id="ARBA00022729"/>
    </source>
</evidence>
<dbReference type="SUPFAM" id="SSF52743">
    <property type="entry name" value="Subtilisin-like"/>
    <property type="match status" value="1"/>
</dbReference>
<dbReference type="Pfam" id="PF12951">
    <property type="entry name" value="PATR"/>
    <property type="match status" value="1"/>
</dbReference>
<dbReference type="GO" id="GO:0019867">
    <property type="term" value="C:outer membrane"/>
    <property type="evidence" value="ECO:0007669"/>
    <property type="project" value="InterPro"/>
</dbReference>
<evidence type="ECO:0000256" key="1">
    <source>
        <dbReference type="ARBA" id="ARBA00022670"/>
    </source>
</evidence>
<feature type="signal peptide" evidence="7">
    <location>
        <begin position="1"/>
        <end position="27"/>
    </location>
</feature>
<comment type="similarity">
    <text evidence="5">Belongs to the peptidase S8 family.</text>
</comment>
<evidence type="ECO:0000256" key="7">
    <source>
        <dbReference type="SAM" id="SignalP"/>
    </source>
</evidence>
<accession>A0A8H9IIG4</accession>
<dbReference type="InterPro" id="IPR000209">
    <property type="entry name" value="Peptidase_S8/S53_dom"/>
</dbReference>
<dbReference type="AlphaFoldDB" id="A0A8H9IIG4"/>
<dbReference type="Pfam" id="PF00082">
    <property type="entry name" value="Peptidase_S8"/>
    <property type="match status" value="1"/>
</dbReference>
<dbReference type="GO" id="GO:0016485">
    <property type="term" value="P:protein processing"/>
    <property type="evidence" value="ECO:0007669"/>
    <property type="project" value="TreeGrafter"/>
</dbReference>
<dbReference type="PROSITE" id="PS51892">
    <property type="entry name" value="SUBTILASE"/>
    <property type="match status" value="1"/>
</dbReference>
<evidence type="ECO:0000256" key="6">
    <source>
        <dbReference type="SAM" id="MobiDB-lite"/>
    </source>
</evidence>
<keyword evidence="10" id="KW-1185">Reference proteome</keyword>
<dbReference type="InterPro" id="IPR036709">
    <property type="entry name" value="Autotransporte_beta_dom_sf"/>
</dbReference>
<dbReference type="SMART" id="SM00869">
    <property type="entry name" value="Autotransporter"/>
    <property type="match status" value="1"/>
</dbReference>
<evidence type="ECO:0000313" key="10">
    <source>
        <dbReference type="Proteomes" id="UP000608923"/>
    </source>
</evidence>
<evidence type="ECO:0000256" key="4">
    <source>
        <dbReference type="ARBA" id="ARBA00022825"/>
    </source>
</evidence>
<dbReference type="GO" id="GO:0005886">
    <property type="term" value="C:plasma membrane"/>
    <property type="evidence" value="ECO:0007669"/>
    <property type="project" value="TreeGrafter"/>
</dbReference>
<dbReference type="NCBIfam" id="TIGR01414">
    <property type="entry name" value="autotrans_barl"/>
    <property type="match status" value="1"/>
</dbReference>
<dbReference type="Pfam" id="PF03797">
    <property type="entry name" value="Autotransporter"/>
    <property type="match status" value="1"/>
</dbReference>
<feature type="active site" description="Charge relay system" evidence="5">
    <location>
        <position position="71"/>
    </location>
</feature>
<reference evidence="10" key="1">
    <citation type="journal article" date="2019" name="Int. J. Syst. Evol. Microbiol.">
        <title>The Global Catalogue of Microorganisms (GCM) 10K type strain sequencing project: providing services to taxonomists for standard genome sequencing and annotation.</title>
        <authorList>
            <consortium name="The Broad Institute Genomics Platform"/>
            <consortium name="The Broad Institute Genome Sequencing Center for Infectious Disease"/>
            <person name="Wu L."/>
            <person name="Ma J."/>
        </authorList>
    </citation>
    <scope>NUCLEOTIDE SEQUENCE [LARGE SCALE GENOMIC DNA]</scope>
    <source>
        <strain evidence="10">KCTC 42083</strain>
    </source>
</reference>
<dbReference type="InterPro" id="IPR023828">
    <property type="entry name" value="Peptidase_S8_Ser-AS"/>
</dbReference>
<dbReference type="InterPro" id="IPR013425">
    <property type="entry name" value="Autotrns_rpt"/>
</dbReference>
<dbReference type="EMBL" id="BMZN01000003">
    <property type="protein sequence ID" value="GHC49353.1"/>
    <property type="molecule type" value="Genomic_DNA"/>
</dbReference>
<name>A0A8H9IIG4_9BURK</name>
<dbReference type="InterPro" id="IPR022398">
    <property type="entry name" value="Peptidase_S8_His-AS"/>
</dbReference>
<dbReference type="RefSeq" id="WP_189392543.1">
    <property type="nucleotide sequence ID" value="NZ_BMZN01000003.1"/>
</dbReference>
<dbReference type="PROSITE" id="PS00137">
    <property type="entry name" value="SUBTILASE_HIS"/>
    <property type="match status" value="1"/>
</dbReference>
<dbReference type="PROSITE" id="PS00138">
    <property type="entry name" value="SUBTILASE_SER"/>
    <property type="match status" value="1"/>
</dbReference>
<dbReference type="PRINTS" id="PR00723">
    <property type="entry name" value="SUBTILISIN"/>
</dbReference>
<dbReference type="PANTHER" id="PTHR42884">
    <property type="entry name" value="PROPROTEIN CONVERTASE SUBTILISIN/KEXIN-RELATED"/>
    <property type="match status" value="1"/>
</dbReference>
<evidence type="ECO:0000256" key="5">
    <source>
        <dbReference type="PROSITE-ProRule" id="PRU01240"/>
    </source>
</evidence>
<dbReference type="SUPFAM" id="SSF103515">
    <property type="entry name" value="Autotransporter"/>
    <property type="match status" value="1"/>
</dbReference>
<keyword evidence="1 5" id="KW-0645">Protease</keyword>
<dbReference type="InterPro" id="IPR034061">
    <property type="entry name" value="Peptidases_S8_Autotransporter"/>
</dbReference>
<dbReference type="InterPro" id="IPR006315">
    <property type="entry name" value="OM_autotransptr_brl_dom"/>
</dbReference>
<comment type="caution">
    <text evidence="9">The sequence shown here is derived from an EMBL/GenBank/DDBJ whole genome shotgun (WGS) entry which is preliminary data.</text>
</comment>
<dbReference type="CDD" id="cd04848">
    <property type="entry name" value="Peptidases_S8_Autotransporter_serine_protease_like"/>
    <property type="match status" value="1"/>
</dbReference>
<dbReference type="NCBIfam" id="TIGR02601">
    <property type="entry name" value="autotrns_rpt"/>
    <property type="match status" value="1"/>
</dbReference>